<dbReference type="InterPro" id="IPR001296">
    <property type="entry name" value="Glyco_trans_1"/>
</dbReference>
<dbReference type="PANTHER" id="PTHR12526:SF595">
    <property type="entry name" value="BLL5217 PROTEIN"/>
    <property type="match status" value="1"/>
</dbReference>
<evidence type="ECO:0000313" key="4">
    <source>
        <dbReference type="Proteomes" id="UP000434209"/>
    </source>
</evidence>
<organism evidence="3 4">
    <name type="scientific">Paraburkholderia acidiphila</name>
    <dbReference type="NCBI Taxonomy" id="2571747"/>
    <lineage>
        <taxon>Bacteria</taxon>
        <taxon>Pseudomonadati</taxon>
        <taxon>Pseudomonadota</taxon>
        <taxon>Betaproteobacteria</taxon>
        <taxon>Burkholderiales</taxon>
        <taxon>Burkholderiaceae</taxon>
        <taxon>Paraburkholderia</taxon>
    </lineage>
</organism>
<evidence type="ECO:0000313" key="3">
    <source>
        <dbReference type="EMBL" id="QGZ54692.1"/>
    </source>
</evidence>
<dbReference type="KEGG" id="pacp:FAZ97_07050"/>
<dbReference type="GO" id="GO:0016757">
    <property type="term" value="F:glycosyltransferase activity"/>
    <property type="evidence" value="ECO:0007669"/>
    <property type="project" value="InterPro"/>
</dbReference>
<protein>
    <submittedName>
        <fullName evidence="3">Glycosyltransferase</fullName>
    </submittedName>
</protein>
<dbReference type="CDD" id="cd03802">
    <property type="entry name" value="GT4_AviGT4-like"/>
    <property type="match status" value="1"/>
</dbReference>
<evidence type="ECO:0000259" key="1">
    <source>
        <dbReference type="Pfam" id="PF00534"/>
    </source>
</evidence>
<sequence>MRIAQIAPLTESVPPKLYGGTERAVSYITEALVELGHDVTLFASGDSLTSAKLEPVWPRALRLDPGIRDRIAPHMLLMEMVRRQADQFDVLHFHMDYYSFSVFKRQETPFVTTLHGRLDLPEQQPVFDTFNTAPVISISNSQRQPMPQARWLRTVYHGLPEALYTPQPVEQRYLAFLGRISPEKRVDTAIRIAGRCGLPIRIAAKVDEADREYFERDIKPLLALPHVEYVGEINDSQKAEFLSGAHALLFPIDWPEPFGLVMIEAMACGTPVIAFNRGAVPEVVEEGVTGFIVEDEIGAVAAVNRISRVTRAGVRRRFEERFTSHRMAQEYVQAYEAVIRANKRSRFKVIDTSAS</sequence>
<dbReference type="Pfam" id="PF00534">
    <property type="entry name" value="Glycos_transf_1"/>
    <property type="match status" value="1"/>
</dbReference>
<dbReference type="OrthoDB" id="8779556at2"/>
<gene>
    <name evidence="3" type="ORF">FAZ97_07050</name>
</gene>
<name>A0A7Z2G454_9BURK</name>
<proteinExistence type="predicted"/>
<keyword evidence="4" id="KW-1185">Reference proteome</keyword>
<dbReference type="Proteomes" id="UP000434209">
    <property type="component" value="Chromosome 1"/>
</dbReference>
<dbReference type="SUPFAM" id="SSF53756">
    <property type="entry name" value="UDP-Glycosyltransferase/glycogen phosphorylase"/>
    <property type="match status" value="1"/>
</dbReference>
<keyword evidence="3" id="KW-0808">Transferase</keyword>
<dbReference type="PANTHER" id="PTHR12526">
    <property type="entry name" value="GLYCOSYLTRANSFERASE"/>
    <property type="match status" value="1"/>
</dbReference>
<evidence type="ECO:0000259" key="2">
    <source>
        <dbReference type="Pfam" id="PF13439"/>
    </source>
</evidence>
<dbReference type="AlphaFoldDB" id="A0A7Z2G454"/>
<dbReference type="Gene3D" id="3.40.50.2000">
    <property type="entry name" value="Glycogen Phosphorylase B"/>
    <property type="match status" value="2"/>
</dbReference>
<dbReference type="RefSeq" id="WP_158757798.1">
    <property type="nucleotide sequence ID" value="NZ_CP046909.1"/>
</dbReference>
<reference evidence="3 4" key="1">
    <citation type="submission" date="2019-12" db="EMBL/GenBank/DDBJ databases">
        <title>Paraburkholderia acidiphila 7Q-K02 sp. nov and Paraburkholderia acidisoli DHF22 sp. nov., two strains isolated from forest soil.</title>
        <authorList>
            <person name="Gao Z."/>
            <person name="Qiu L."/>
        </authorList>
    </citation>
    <scope>NUCLEOTIDE SEQUENCE [LARGE SCALE GENOMIC DNA]</scope>
    <source>
        <strain evidence="3 4">7Q-K02</strain>
    </source>
</reference>
<accession>A0A7Z2G454</accession>
<dbReference type="EMBL" id="CP046909">
    <property type="protein sequence ID" value="QGZ54692.1"/>
    <property type="molecule type" value="Genomic_DNA"/>
</dbReference>
<dbReference type="Pfam" id="PF13439">
    <property type="entry name" value="Glyco_transf_4"/>
    <property type="match status" value="1"/>
</dbReference>
<dbReference type="InterPro" id="IPR028098">
    <property type="entry name" value="Glyco_trans_4-like_N"/>
</dbReference>
<feature type="domain" description="Glycosyltransferase subfamily 4-like N-terminal" evidence="2">
    <location>
        <begin position="18"/>
        <end position="136"/>
    </location>
</feature>
<feature type="domain" description="Glycosyl transferase family 1" evidence="1">
    <location>
        <begin position="168"/>
        <end position="311"/>
    </location>
</feature>